<comment type="caution">
    <text evidence="3">The sequence shown here is derived from an EMBL/GenBank/DDBJ whole genome shotgun (WGS) entry which is preliminary data.</text>
</comment>
<keyword evidence="1" id="KW-0812">Transmembrane</keyword>
<evidence type="ECO:0000313" key="2">
    <source>
        <dbReference type="EMBL" id="MBJ7632270.1"/>
    </source>
</evidence>
<dbReference type="RefSeq" id="WP_003608515.1">
    <property type="nucleotide sequence ID" value="NZ_ALXH01000089.1"/>
</dbReference>
<gene>
    <name evidence="3" type="ORF">HAU20_05900</name>
    <name evidence="2" type="ORF">HAU43_04095</name>
</gene>
<keyword evidence="4" id="KW-1185">Reference proteome</keyword>
<dbReference type="OrthoDB" id="2148117at2"/>
<evidence type="ECO:0000313" key="3">
    <source>
        <dbReference type="EMBL" id="MBJ7638920.1"/>
    </source>
</evidence>
<accession>A0A0R2FJ84</accession>
<organism evidence="3 4">
    <name type="scientific">Weissella confusa</name>
    <name type="common">Lactobacillus confusus</name>
    <dbReference type="NCBI Taxonomy" id="1583"/>
    <lineage>
        <taxon>Bacteria</taxon>
        <taxon>Bacillati</taxon>
        <taxon>Bacillota</taxon>
        <taxon>Bacilli</taxon>
        <taxon>Lactobacillales</taxon>
        <taxon>Lactobacillaceae</taxon>
        <taxon>Weissella</taxon>
    </lineage>
</organism>
<dbReference type="GeneID" id="57977870"/>
<name>A0A0R2FJ84_WEICO</name>
<keyword evidence="1" id="KW-0472">Membrane</keyword>
<proteinExistence type="predicted"/>
<feature type="transmembrane region" description="Helical" evidence="1">
    <location>
        <begin position="16"/>
        <end position="36"/>
    </location>
</feature>
<sequence>MSHHTQAGRQLTTGSLAVAMVPAMVISAGLTALMAAKAYEMIRLANANGKVLEEKAKQAND</sequence>
<reference evidence="3" key="1">
    <citation type="submission" date="2020-02" db="EMBL/GenBank/DDBJ databases">
        <authorList>
            <person name="Fontana A."/>
            <person name="Patrone V."/>
            <person name="Morelli L."/>
        </authorList>
    </citation>
    <scope>NUCLEOTIDE SEQUENCE</scope>
    <source>
        <strain evidence="2">CCUG 30943</strain>
        <strain evidence="3">CCUG 43002</strain>
    </source>
</reference>
<dbReference type="EMBL" id="JAAOCX010000004">
    <property type="protein sequence ID" value="MBJ7632270.1"/>
    <property type="molecule type" value="Genomic_DNA"/>
</dbReference>
<dbReference type="AlphaFoldDB" id="A0A0R2FJ84"/>
<keyword evidence="1" id="KW-1133">Transmembrane helix</keyword>
<dbReference type="Proteomes" id="UP000728106">
    <property type="component" value="Unassembled WGS sequence"/>
</dbReference>
<dbReference type="EMBL" id="JAAOCP010000006">
    <property type="protein sequence ID" value="MBJ7638920.1"/>
    <property type="molecule type" value="Genomic_DNA"/>
</dbReference>
<evidence type="ECO:0000256" key="1">
    <source>
        <dbReference type="SAM" id="Phobius"/>
    </source>
</evidence>
<evidence type="ECO:0000313" key="4">
    <source>
        <dbReference type="Proteomes" id="UP000728106"/>
    </source>
</evidence>
<protein>
    <submittedName>
        <fullName evidence="3">Uncharacterized protein</fullName>
    </submittedName>
</protein>
<reference evidence="3 4" key="2">
    <citation type="journal article" date="2021" name="Int. J. Food Microbiol.">
        <title>Safety demonstration of a microbial species for use in the food chain: Weissella confusa.</title>
        <authorList>
            <person name="Bourdichon F."/>
            <person name="Patrone V."/>
            <person name="Fontana A."/>
            <person name="Milani G."/>
            <person name="Morelli L."/>
        </authorList>
    </citation>
    <scope>NUCLEOTIDE SEQUENCE [LARGE SCALE GENOMIC DNA]</scope>
    <source>
        <strain evidence="2">CCUG 30943</strain>
        <strain evidence="3 4">CCUG 43002</strain>
    </source>
</reference>
<dbReference type="Proteomes" id="UP000808038">
    <property type="component" value="Unassembled WGS sequence"/>
</dbReference>